<feature type="chain" id="PRO_5039606587" evidence="2">
    <location>
        <begin position="28"/>
        <end position="102"/>
    </location>
</feature>
<dbReference type="RefSeq" id="WP_184956174.1">
    <property type="nucleotide sequence ID" value="NZ_BOMC01000025.1"/>
</dbReference>
<dbReference type="EMBL" id="JACHMF010000001">
    <property type="protein sequence ID" value="MBB4698133.1"/>
    <property type="molecule type" value="Genomic_DNA"/>
</dbReference>
<comment type="caution">
    <text evidence="3">The sequence shown here is derived from an EMBL/GenBank/DDBJ whole genome shotgun (WGS) entry which is preliminary data.</text>
</comment>
<dbReference type="Proteomes" id="UP000542742">
    <property type="component" value="Unassembled WGS sequence"/>
</dbReference>
<feature type="compositionally biased region" description="Polar residues" evidence="1">
    <location>
        <begin position="33"/>
        <end position="52"/>
    </location>
</feature>
<evidence type="ECO:0000256" key="1">
    <source>
        <dbReference type="SAM" id="MobiDB-lite"/>
    </source>
</evidence>
<evidence type="ECO:0000256" key="2">
    <source>
        <dbReference type="SAM" id="SignalP"/>
    </source>
</evidence>
<proteinExistence type="predicted"/>
<accession>A0A7W7D376</accession>
<name>A0A7W7D376_9ACTN</name>
<evidence type="ECO:0000313" key="3">
    <source>
        <dbReference type="EMBL" id="MBB4698133.1"/>
    </source>
</evidence>
<keyword evidence="4" id="KW-1185">Reference proteome</keyword>
<feature type="signal peptide" evidence="2">
    <location>
        <begin position="1"/>
        <end position="27"/>
    </location>
</feature>
<reference evidence="3 4" key="1">
    <citation type="submission" date="2020-08" db="EMBL/GenBank/DDBJ databases">
        <title>Sequencing the genomes of 1000 actinobacteria strains.</title>
        <authorList>
            <person name="Klenk H.-P."/>
        </authorList>
    </citation>
    <scope>NUCLEOTIDE SEQUENCE [LARGE SCALE GENOMIC DNA]</scope>
    <source>
        <strain evidence="3 4">DSM 45518</strain>
    </source>
</reference>
<evidence type="ECO:0000313" key="4">
    <source>
        <dbReference type="Proteomes" id="UP000542742"/>
    </source>
</evidence>
<organism evidence="3 4">
    <name type="scientific">Paractinoplanes abujensis</name>
    <dbReference type="NCBI Taxonomy" id="882441"/>
    <lineage>
        <taxon>Bacteria</taxon>
        <taxon>Bacillati</taxon>
        <taxon>Actinomycetota</taxon>
        <taxon>Actinomycetes</taxon>
        <taxon>Micromonosporales</taxon>
        <taxon>Micromonosporaceae</taxon>
        <taxon>Paractinoplanes</taxon>
    </lineage>
</organism>
<feature type="region of interest" description="Disordered" evidence="1">
    <location>
        <begin position="33"/>
        <end position="60"/>
    </location>
</feature>
<gene>
    <name evidence="3" type="ORF">BKA14_008281</name>
</gene>
<dbReference type="AlphaFoldDB" id="A0A7W7D376"/>
<keyword evidence="2" id="KW-0732">Signal</keyword>
<sequence>MIAARRRRAGLLAVLLMLLTLGAVPFAAAVGSPTSAAVETSPEQHTGTEQTSAPAPRLRPAADLTGGAIVPARGHAPALVDLVVIAGGGGRGGEASSSVLRV</sequence>
<protein>
    <submittedName>
        <fullName evidence="3">Phage tail tape-measure protein</fullName>
    </submittedName>
</protein>